<sequence length="984" mass="111367">MNDNIDFNALIASTNLMNVEDNDSIPQVNFAAINAHTLVAKVFSDKSFNDGVAKNTLLKAWNAKKKVVVNIMENHKLVFVFEDKSDFNKHAPFWIQASNIPVKFINSDTARAIGNLVGSFIKADLSSESHIWKNFLRIRVTIDLNNPLKDLVVIHLSPGVNISVEIKYERLGDFVTSGTPWCGTADEVDGLLSFGTWLWAESIFSHPPTVISSLSLPFFVKSPTFIPSTSHNLIPKNTPLPVSKSTIIAPTPLFDPSHPITEKGPFTICQFQRPKLNLSFFLKEAVNAKDIDSKTSDCLPIAFNGIYVDMALKKNPKYFSSEYASAMMISYYPINQPAQSLNPSPLHFDWPALLDPSSSIVNKPNPLHLDGLPIMDPSFSIMNKPNSLIPIQRTPCKPDLEFFPISLLVFLRRNINSRIFSLLLEIPFLAREFLREILLRLSLNWKKKGGKEFVESSAGGFKVILEEGGLIDLGFEGHPFTWSNQRDRLANIQLRLDRCVANFDWIEIFPKAFVSHLPAINSDHSPLFFVTDSSFNYGPKPFRFKNMWIRDPSCKDMVFGAWSGYFHGSPPFVLHSKIKITFQGRDKSTENCRLEMSLVKDLNKLLKPEDLIPNLVTNEDNEIILLIPSSFEIKQVIFAMSSNKTLSPNEMSSSFFKSYWSIVGDDVTKVSIVGCKELVSKGLCFSMSVENHVRTWEDSWIPSLKDFTSAPIDISTEDYARSFSVREDQKSRFENNHIGDPQFWKRLWKAKIHERSKIFLWHPSCGIIPTGVKLQRFMPDFNPMCLLCNNVEELIKHIFIGCSFARKAWWSSKWALRTYGFGDLDIRTRNSVLHGAHLDPIDDIVRLAESRAHEHFTFQKSKKIAGTCCPLDSQWIPTDCSDLVVFTDAAFNDGVMCVGLVVKRSSDFIFGATKMGFALDACDAKLIAIKETCHWLDWAHISKVSFVSDCHSTVSLISSSSTNFEWRYHSIVEEIRGFFSCFSD</sequence>
<proteinExistence type="predicted"/>
<dbReference type="PANTHER" id="PTHR33710">
    <property type="entry name" value="BNAC02G09200D PROTEIN"/>
    <property type="match status" value="1"/>
</dbReference>
<reference evidence="2" key="1">
    <citation type="submission" date="2019-10" db="EMBL/GenBank/DDBJ databases">
        <authorList>
            <person name="Zhang R."/>
            <person name="Pan Y."/>
            <person name="Wang J."/>
            <person name="Ma R."/>
            <person name="Yu S."/>
        </authorList>
    </citation>
    <scope>NUCLEOTIDE SEQUENCE</scope>
    <source>
        <strain evidence="2">LA-IB0</strain>
        <tissue evidence="2">Leaf</tissue>
    </source>
</reference>
<accession>A0AAV6W3S5</accession>
<organism evidence="2 3">
    <name type="scientific">Buddleja alternifolia</name>
    <dbReference type="NCBI Taxonomy" id="168488"/>
    <lineage>
        <taxon>Eukaryota</taxon>
        <taxon>Viridiplantae</taxon>
        <taxon>Streptophyta</taxon>
        <taxon>Embryophyta</taxon>
        <taxon>Tracheophyta</taxon>
        <taxon>Spermatophyta</taxon>
        <taxon>Magnoliopsida</taxon>
        <taxon>eudicotyledons</taxon>
        <taxon>Gunneridae</taxon>
        <taxon>Pentapetalae</taxon>
        <taxon>asterids</taxon>
        <taxon>lamiids</taxon>
        <taxon>Lamiales</taxon>
        <taxon>Scrophulariaceae</taxon>
        <taxon>Buddlejeae</taxon>
        <taxon>Buddleja</taxon>
    </lineage>
</organism>
<protein>
    <recommendedName>
        <fullName evidence="1">Reverse transcriptase zinc-binding domain-containing protein</fullName>
    </recommendedName>
</protein>
<dbReference type="PANTHER" id="PTHR33710:SF71">
    <property type="entry name" value="ENDONUCLEASE_EXONUCLEASE_PHOSPHATASE DOMAIN-CONTAINING PROTEIN"/>
    <property type="match status" value="1"/>
</dbReference>
<evidence type="ECO:0000313" key="2">
    <source>
        <dbReference type="EMBL" id="KAG8363065.1"/>
    </source>
</evidence>
<dbReference type="InterPro" id="IPR026960">
    <property type="entry name" value="RVT-Znf"/>
</dbReference>
<dbReference type="Pfam" id="PF13966">
    <property type="entry name" value="zf-RVT"/>
    <property type="match status" value="1"/>
</dbReference>
<comment type="caution">
    <text evidence="2">The sequence shown here is derived from an EMBL/GenBank/DDBJ whole genome shotgun (WGS) entry which is preliminary data.</text>
</comment>
<dbReference type="Proteomes" id="UP000826271">
    <property type="component" value="Unassembled WGS sequence"/>
</dbReference>
<dbReference type="AlphaFoldDB" id="A0AAV6W3S5"/>
<name>A0AAV6W3S5_9LAMI</name>
<evidence type="ECO:0000313" key="3">
    <source>
        <dbReference type="Proteomes" id="UP000826271"/>
    </source>
</evidence>
<gene>
    <name evidence="2" type="ORF">BUALT_BualtUnG0008000</name>
</gene>
<dbReference type="SUPFAM" id="SSF56219">
    <property type="entry name" value="DNase I-like"/>
    <property type="match status" value="1"/>
</dbReference>
<keyword evidence="3" id="KW-1185">Reference proteome</keyword>
<evidence type="ECO:0000259" key="1">
    <source>
        <dbReference type="Pfam" id="PF13966"/>
    </source>
</evidence>
<dbReference type="EMBL" id="WHWC01000084">
    <property type="protein sequence ID" value="KAG8363065.1"/>
    <property type="molecule type" value="Genomic_DNA"/>
</dbReference>
<feature type="domain" description="Reverse transcriptase zinc-binding" evidence="1">
    <location>
        <begin position="740"/>
        <end position="809"/>
    </location>
</feature>
<dbReference type="InterPro" id="IPR036691">
    <property type="entry name" value="Endo/exonu/phosph_ase_sf"/>
</dbReference>